<dbReference type="InterPro" id="IPR029052">
    <property type="entry name" value="Metallo-depent_PP-like"/>
</dbReference>
<dbReference type="InterPro" id="IPR052169">
    <property type="entry name" value="CW_Biosynth-Accessory"/>
</dbReference>
<comment type="caution">
    <text evidence="3">The sequence shown here is derived from an EMBL/GenBank/DDBJ whole genome shotgun (WGS) entry which is preliminary data.</text>
</comment>
<dbReference type="NCBIfam" id="TIGR04336">
    <property type="entry name" value="AmmeMemoSam_B"/>
    <property type="match status" value="1"/>
</dbReference>
<dbReference type="SMART" id="SM00854">
    <property type="entry name" value="PGA_cap"/>
    <property type="match status" value="1"/>
</dbReference>
<organism evidence="3 4">
    <name type="scientific">candidate division WOR-1 bacterium RIFCSPHIGHO2_01_FULL_53_15</name>
    <dbReference type="NCBI Taxonomy" id="1802564"/>
    <lineage>
        <taxon>Bacteria</taxon>
        <taxon>Bacillati</taxon>
        <taxon>Saganbacteria</taxon>
    </lineage>
</organism>
<evidence type="ECO:0000313" key="3">
    <source>
        <dbReference type="EMBL" id="OGB90060.1"/>
    </source>
</evidence>
<dbReference type="AlphaFoldDB" id="A0A1F4Q2F4"/>
<dbReference type="SUPFAM" id="SSF56300">
    <property type="entry name" value="Metallo-dependent phosphatases"/>
    <property type="match status" value="1"/>
</dbReference>
<dbReference type="Pfam" id="PF01875">
    <property type="entry name" value="Memo"/>
    <property type="match status" value="1"/>
</dbReference>
<dbReference type="CDD" id="cd07361">
    <property type="entry name" value="MEMO_like"/>
    <property type="match status" value="1"/>
</dbReference>
<evidence type="ECO:0000313" key="4">
    <source>
        <dbReference type="Proteomes" id="UP000178724"/>
    </source>
</evidence>
<dbReference type="EMBL" id="METM01000016">
    <property type="protein sequence ID" value="OGB90060.1"/>
    <property type="molecule type" value="Genomic_DNA"/>
</dbReference>
<dbReference type="Pfam" id="PF09587">
    <property type="entry name" value="PGA_cap"/>
    <property type="match status" value="1"/>
</dbReference>
<dbReference type="Proteomes" id="UP000178724">
    <property type="component" value="Unassembled WGS sequence"/>
</dbReference>
<reference evidence="3 4" key="1">
    <citation type="journal article" date="2016" name="Nat. Commun.">
        <title>Thousands of microbial genomes shed light on interconnected biogeochemical processes in an aquifer system.</title>
        <authorList>
            <person name="Anantharaman K."/>
            <person name="Brown C.T."/>
            <person name="Hug L.A."/>
            <person name="Sharon I."/>
            <person name="Castelle C.J."/>
            <person name="Probst A.J."/>
            <person name="Thomas B.C."/>
            <person name="Singh A."/>
            <person name="Wilkins M.J."/>
            <person name="Karaoz U."/>
            <person name="Brodie E.L."/>
            <person name="Williams K.H."/>
            <person name="Hubbard S.S."/>
            <person name="Banfield J.F."/>
        </authorList>
    </citation>
    <scope>NUCLEOTIDE SEQUENCE [LARGE SCALE GENOMIC DNA]</scope>
</reference>
<dbReference type="InterPro" id="IPR019079">
    <property type="entry name" value="Capsule_synth_CapA"/>
</dbReference>
<sequence>MTLLLACFFCLSPKLAYPGTIIPLDRKNFIEERFYSGLKACEPNRVASPDGIIGGIVPHHLLAADIIADFFQRISLTADPDTIILIGPNHREIGRSPILSSQADWTTPFGITYCDRAVVKKLVTGGILSLDDIILSDEHSVSIIIPFIKKYFVRAKIVPIIISASLSRQRAMELGGVLSGYLGPRTLLVASLDFSHYLSSQQAELNDRETIRSIYERGYEHIFDYGNDHVDSPNVLLAILRAMETKKANTVSISQHSNSGIMFDRNVDNSTSYFSILFSRPDQNEPLKLSFCGDIMLARDVGQAMLRNGAEHPFLEAKHIFEGSDLVFGNLESILSKDLFKYDPGLRFKANRSSLDGLKSAGFNYLSVINNHNLDYGRREWEESNALLVGAGITPVNSDEPAIYSHKKSKISLLAFDLTRRGFNADDALRKIRGSKLISGLSIVSVHWGEEYQGKQNNVQNMIARKFVDAGADIIIGHHPHVVQGIEKYKWGLIFYSLGNFVFDQYQSSAVKQGLTIRLNYQDGRVNHIDLIPVKIYNNLPRFAEPGVRKAILERIADNSTPSLKAQIIGGMIDNRTD</sequence>
<comment type="similarity">
    <text evidence="1">Belongs to the CapA family.</text>
</comment>
<proteinExistence type="inferred from homology"/>
<dbReference type="CDD" id="cd07381">
    <property type="entry name" value="MPP_CapA"/>
    <property type="match status" value="1"/>
</dbReference>
<dbReference type="InterPro" id="IPR002737">
    <property type="entry name" value="MEMO1_fam"/>
</dbReference>
<accession>A0A1F4Q2F4</accession>
<dbReference type="PANTHER" id="PTHR33393">
    <property type="entry name" value="POLYGLUTAMINE SYNTHESIS ACCESSORY PROTEIN RV0574C-RELATED"/>
    <property type="match status" value="1"/>
</dbReference>
<dbReference type="Gene3D" id="3.60.21.10">
    <property type="match status" value="1"/>
</dbReference>
<evidence type="ECO:0000259" key="2">
    <source>
        <dbReference type="SMART" id="SM00854"/>
    </source>
</evidence>
<name>A0A1F4Q2F4_UNCSA</name>
<protein>
    <submittedName>
        <fullName evidence="3">AmmeMemoRadiSam system protein B</fullName>
    </submittedName>
</protein>
<feature type="domain" description="Capsule synthesis protein CapA" evidence="2">
    <location>
        <begin position="288"/>
        <end position="505"/>
    </location>
</feature>
<gene>
    <name evidence="3" type="ORF">A2625_01845</name>
</gene>
<dbReference type="Gene3D" id="3.40.830.10">
    <property type="entry name" value="LigB-like"/>
    <property type="match status" value="1"/>
</dbReference>
<dbReference type="SUPFAM" id="SSF53213">
    <property type="entry name" value="LigB-like"/>
    <property type="match status" value="1"/>
</dbReference>
<evidence type="ECO:0000256" key="1">
    <source>
        <dbReference type="ARBA" id="ARBA00005662"/>
    </source>
</evidence>
<dbReference type="PANTHER" id="PTHR33393:SF13">
    <property type="entry name" value="PGA BIOSYNTHESIS PROTEIN CAPA"/>
    <property type="match status" value="1"/>
</dbReference>